<name>A0A1W0A3R5_9STRA</name>
<protein>
    <submittedName>
        <fullName evidence="1">Uncharacterized protein</fullName>
    </submittedName>
</protein>
<feature type="non-terminal residue" evidence="1">
    <location>
        <position position="1"/>
    </location>
</feature>
<dbReference type="PANTHER" id="PTHR34859">
    <property type="entry name" value="UNNAMED PRODUCT"/>
    <property type="match status" value="1"/>
</dbReference>
<keyword evidence="2" id="KW-1185">Reference proteome</keyword>
<evidence type="ECO:0000313" key="1">
    <source>
        <dbReference type="EMBL" id="OQS04924.1"/>
    </source>
</evidence>
<comment type="caution">
    <text evidence="1">The sequence shown here is derived from an EMBL/GenBank/DDBJ whole genome shotgun (WGS) entry which is preliminary data.</text>
</comment>
<dbReference type="PANTHER" id="PTHR34859:SF2">
    <property type="entry name" value="LYSM DOMAIN-CONTAINING PROTEIN"/>
    <property type="match status" value="1"/>
</dbReference>
<sequence>FQPQLVQQALGHLQSAIGHGFRDLAESKTIVQNIQNLLQQGGTPDDAAAISSPLQKLVQLCTKRRYRYQGRRRNHKCVLQEFLLTLDPNPVCLRVAIGRGTGVPSENHCLDGEEPYGALCYPKCKEGYERVGCCICRKIGCSCAEGVKEIGVSCTKPQAYGRGAGYAVWDESKCNRENNNQCEENGAMCMKTFASLALISAIALANPTDIGNDISNGVVSGKDAVADVTNLIHDIQTIKTNGLTPEEVSAIKDHLETAISHGLQDVQIGKSIVSDIQSLISHGAQPQNVSSIVTALETSLQGILPHTNNTNTNNIGGDIIDIVNMSIEAKNDITNLVNDMQTLAKTGLTPELSASIMTHVQNAVAHGLRDVKGGATIVQDIQNVIKNGATISDGISIANGIQTALQSILSLFDANPKVCMLQGTGRGVGNVLVNKCHDDEEGYGALCYPKCKDGYENIGCCICRKKGCSGVEGVTDIGVSCTKPKAYGRGAGYAIWDHGKCEKENTQGCEKNGAMWYPKCRASYHAFGCCICTPDCPAGTHDDGAYCRKDSYGRGVGASRLGCTYGLEQSGLLCYPPCPAGQNGVGPMCWPKCSGDTPVQCGLFCTSTIATCASSAVEIAGTATTITLSIVTQDYMGALTQTIKAAGKLITMDKCPK</sequence>
<gene>
    <name evidence="1" type="ORF">THRCLA_02885</name>
</gene>
<accession>A0A1W0A3R5</accession>
<dbReference type="OrthoDB" id="70663at2759"/>
<dbReference type="Proteomes" id="UP000243217">
    <property type="component" value="Unassembled WGS sequence"/>
</dbReference>
<reference evidence="1 2" key="1">
    <citation type="journal article" date="2014" name="Genome Biol. Evol.">
        <title>The secreted proteins of Achlya hypogyna and Thraustotheca clavata identify the ancestral oomycete secretome and reveal gene acquisitions by horizontal gene transfer.</title>
        <authorList>
            <person name="Misner I."/>
            <person name="Blouin N."/>
            <person name="Leonard G."/>
            <person name="Richards T.A."/>
            <person name="Lane C.E."/>
        </authorList>
    </citation>
    <scope>NUCLEOTIDE SEQUENCE [LARGE SCALE GENOMIC DNA]</scope>
    <source>
        <strain evidence="1 2">ATCC 34112</strain>
    </source>
</reference>
<organism evidence="1 2">
    <name type="scientific">Thraustotheca clavata</name>
    <dbReference type="NCBI Taxonomy" id="74557"/>
    <lineage>
        <taxon>Eukaryota</taxon>
        <taxon>Sar</taxon>
        <taxon>Stramenopiles</taxon>
        <taxon>Oomycota</taxon>
        <taxon>Saprolegniomycetes</taxon>
        <taxon>Saprolegniales</taxon>
        <taxon>Achlyaceae</taxon>
        <taxon>Thraustotheca</taxon>
    </lineage>
</organism>
<dbReference type="AlphaFoldDB" id="A0A1W0A3R5"/>
<dbReference type="EMBL" id="JNBS01000529">
    <property type="protein sequence ID" value="OQS04924.1"/>
    <property type="molecule type" value="Genomic_DNA"/>
</dbReference>
<proteinExistence type="predicted"/>
<evidence type="ECO:0000313" key="2">
    <source>
        <dbReference type="Proteomes" id="UP000243217"/>
    </source>
</evidence>